<accession>A0A6M3KYB0</accession>
<sequence length="81" mass="9564">MKVTVKSLTDEEFERRDYRDALEIYIDGKVRFSVYDGEPEDANLSRDFNDCWNISELMKTAFLAGKNGEEFEIEILRVDEF</sequence>
<reference evidence="1" key="1">
    <citation type="submission" date="2020-03" db="EMBL/GenBank/DDBJ databases">
        <title>The deep terrestrial virosphere.</title>
        <authorList>
            <person name="Holmfeldt K."/>
            <person name="Nilsson E."/>
            <person name="Simone D."/>
            <person name="Lopez-Fernandez M."/>
            <person name="Wu X."/>
            <person name="de Brujin I."/>
            <person name="Lundin D."/>
            <person name="Andersson A."/>
            <person name="Bertilsson S."/>
            <person name="Dopson M."/>
        </authorList>
    </citation>
    <scope>NUCLEOTIDE SEQUENCE</scope>
    <source>
        <strain evidence="1">MM415B03038</strain>
    </source>
</reference>
<protein>
    <submittedName>
        <fullName evidence="1">Uncharacterized protein</fullName>
    </submittedName>
</protein>
<gene>
    <name evidence="1" type="ORF">MM415B03038_0010</name>
</gene>
<dbReference type="AlphaFoldDB" id="A0A6M3KYB0"/>
<evidence type="ECO:0000313" key="1">
    <source>
        <dbReference type="EMBL" id="QJA87193.1"/>
    </source>
</evidence>
<proteinExistence type="predicted"/>
<name>A0A6M3KYB0_9ZZZZ</name>
<dbReference type="EMBL" id="MT142687">
    <property type="protein sequence ID" value="QJA87193.1"/>
    <property type="molecule type" value="Genomic_DNA"/>
</dbReference>
<organism evidence="1">
    <name type="scientific">viral metagenome</name>
    <dbReference type="NCBI Taxonomy" id="1070528"/>
    <lineage>
        <taxon>unclassified sequences</taxon>
        <taxon>metagenomes</taxon>
        <taxon>organismal metagenomes</taxon>
    </lineage>
</organism>